<keyword evidence="7" id="KW-1185">Reference proteome</keyword>
<organism evidence="6 7">
    <name type="scientific">Schistosoma mekongi</name>
    <name type="common">Parasitic worm</name>
    <dbReference type="NCBI Taxonomy" id="38744"/>
    <lineage>
        <taxon>Eukaryota</taxon>
        <taxon>Metazoa</taxon>
        <taxon>Spiralia</taxon>
        <taxon>Lophotrochozoa</taxon>
        <taxon>Platyhelminthes</taxon>
        <taxon>Trematoda</taxon>
        <taxon>Digenea</taxon>
        <taxon>Strigeidida</taxon>
        <taxon>Schistosomatoidea</taxon>
        <taxon>Schistosomatidae</taxon>
        <taxon>Schistosoma</taxon>
    </lineage>
</organism>
<name>A0AAE1ZEE6_SCHME</name>
<comment type="subcellular location">
    <subcellularLocation>
        <location evidence="1">Cytoplasm</location>
        <location evidence="1">Cytoskeleton</location>
        <location evidence="1">Cilium axoneme</location>
    </subcellularLocation>
</comment>
<dbReference type="SMART" id="SM00028">
    <property type="entry name" value="TPR"/>
    <property type="match status" value="6"/>
</dbReference>
<dbReference type="SUPFAM" id="SSF48452">
    <property type="entry name" value="TPR-like"/>
    <property type="match status" value="1"/>
</dbReference>
<evidence type="ECO:0000313" key="6">
    <source>
        <dbReference type="EMBL" id="KAK4472368.1"/>
    </source>
</evidence>
<comment type="caution">
    <text evidence="6">The sequence shown here is derived from an EMBL/GenBank/DDBJ whole genome shotgun (WGS) entry which is preliminary data.</text>
</comment>
<proteinExistence type="predicted"/>
<dbReference type="EMBL" id="JALJAT010000002">
    <property type="protein sequence ID" value="KAK4472368.1"/>
    <property type="molecule type" value="Genomic_DNA"/>
</dbReference>
<dbReference type="AlphaFoldDB" id="A0AAE1ZEE6"/>
<feature type="region of interest" description="Disordered" evidence="5">
    <location>
        <begin position="536"/>
        <end position="573"/>
    </location>
</feature>
<dbReference type="Gene3D" id="1.25.40.10">
    <property type="entry name" value="Tetratricopeptide repeat domain"/>
    <property type="match status" value="3"/>
</dbReference>
<reference evidence="6" key="1">
    <citation type="submission" date="2022-04" db="EMBL/GenBank/DDBJ databases">
        <authorList>
            <person name="Xu L."/>
            <person name="Lv Z."/>
        </authorList>
    </citation>
    <scope>NUCLEOTIDE SEQUENCE</scope>
    <source>
        <strain evidence="6">LV_2022a</strain>
    </source>
</reference>
<gene>
    <name evidence="6" type="ORF">MN116_003628</name>
</gene>
<keyword evidence="4" id="KW-0802">TPR repeat</keyword>
<dbReference type="InterPro" id="IPR019734">
    <property type="entry name" value="TPR_rpt"/>
</dbReference>
<feature type="compositionally biased region" description="Basic and acidic residues" evidence="5">
    <location>
        <begin position="548"/>
        <end position="557"/>
    </location>
</feature>
<evidence type="ECO:0000256" key="2">
    <source>
        <dbReference type="ARBA" id="ARBA00034139"/>
    </source>
</evidence>
<evidence type="ECO:0000313" key="7">
    <source>
        <dbReference type="Proteomes" id="UP001292079"/>
    </source>
</evidence>
<feature type="repeat" description="TPR" evidence="4">
    <location>
        <begin position="46"/>
        <end position="79"/>
    </location>
</feature>
<evidence type="ECO:0000256" key="4">
    <source>
        <dbReference type="PROSITE-ProRule" id="PRU00339"/>
    </source>
</evidence>
<reference evidence="6" key="2">
    <citation type="journal article" date="2023" name="Infect Dis Poverty">
        <title>Chromosome-scale genome of the human blood fluke Schistosoma mekongi and its implications for public health.</title>
        <authorList>
            <person name="Zhou M."/>
            <person name="Xu L."/>
            <person name="Xu D."/>
            <person name="Chen W."/>
            <person name="Khan J."/>
            <person name="Hu Y."/>
            <person name="Huang H."/>
            <person name="Wei H."/>
            <person name="Zhang Y."/>
            <person name="Chusongsang P."/>
            <person name="Tanasarnprasert K."/>
            <person name="Hu X."/>
            <person name="Limpanont Y."/>
            <person name="Lv Z."/>
        </authorList>
    </citation>
    <scope>NUCLEOTIDE SEQUENCE</scope>
    <source>
        <strain evidence="6">LV_2022a</strain>
    </source>
</reference>
<accession>A0AAE1ZEE6</accession>
<dbReference type="GO" id="GO:0005930">
    <property type="term" value="C:axoneme"/>
    <property type="evidence" value="ECO:0007669"/>
    <property type="project" value="UniProtKB-SubCell"/>
</dbReference>
<evidence type="ECO:0000256" key="5">
    <source>
        <dbReference type="SAM" id="MobiDB-lite"/>
    </source>
</evidence>
<evidence type="ECO:0000256" key="1">
    <source>
        <dbReference type="ARBA" id="ARBA00004430"/>
    </source>
</evidence>
<protein>
    <recommendedName>
        <fullName evidence="2">Outer dynein arm-docking complex subunit 4</fullName>
    </recommendedName>
    <alternativeName>
        <fullName evidence="3">Tetratricopeptide repeat protein 25</fullName>
    </alternativeName>
</protein>
<dbReference type="Proteomes" id="UP001292079">
    <property type="component" value="Unassembled WGS sequence"/>
</dbReference>
<feature type="repeat" description="TPR" evidence="4">
    <location>
        <begin position="405"/>
        <end position="438"/>
    </location>
</feature>
<dbReference type="PANTHER" id="PTHR23040:SF2">
    <property type="entry name" value="OUTER DYNEIN ARM-DOCKING COMPLEX SUBUNIT 4"/>
    <property type="match status" value="1"/>
</dbReference>
<dbReference type="InterPro" id="IPR040111">
    <property type="entry name" value="ODAD4"/>
</dbReference>
<sequence length="573" mass="66641">MLLSNLVVFFALNYKRLSERHWLQISNYRMSRSSSEERNKAPKCPFEVYRSEGDAFLIKKKYLKAIMAYDQALDKKQNDRHCLLRRSSCNLALGNLCKALSDVDIALTEDSNYYKAIYLKGQILYNKGEFEHALVYFHRGHQQRPELQIFRLGIQKSEEAIENSLMDHKKIKVRSGGAKGFTKQMDDEERAQKAKLRQIAQKSKKIASDTSARDADQNGQIIPISLIPKYMSKVMFGPLYTDHEYLEELLKQESTQKWKTTYSEDVRNLARSGITYLNERSKFWHQEKPVYARTKVKRLKSMPKSQLTKKQNCAEMNKVLNKLHHIDRLQRKHQHELAVKQAENLLHEIKTWDPSQFLNYYEILANINSMLGLSNLELGNYAESLKAHQIAYELGQENNLSEVISHSMDNMGRVYAKQGDYNSAIRIWEEKLEKCTDELDTIWLCYELGRCYLELQNPAKSYEYGVKALDVASEMKDKLWQLNINVLIGQSHLQLKKRNEAQMAFTKAYELAKEIKAHDAEKAILEVIDELQSTDREMDTDAFTDSEDNVRSEDSHVSRNKSQTPDHRKIGSN</sequence>
<dbReference type="InterPro" id="IPR011990">
    <property type="entry name" value="TPR-like_helical_dom_sf"/>
</dbReference>
<dbReference type="PROSITE" id="PS50005">
    <property type="entry name" value="TPR"/>
    <property type="match status" value="2"/>
</dbReference>
<dbReference type="Pfam" id="PF13424">
    <property type="entry name" value="TPR_12"/>
    <property type="match status" value="2"/>
</dbReference>
<feature type="compositionally biased region" description="Basic and acidic residues" evidence="5">
    <location>
        <begin position="564"/>
        <end position="573"/>
    </location>
</feature>
<evidence type="ECO:0000256" key="3">
    <source>
        <dbReference type="ARBA" id="ARBA00034143"/>
    </source>
</evidence>
<dbReference type="PANTHER" id="PTHR23040">
    <property type="match status" value="1"/>
</dbReference>